<dbReference type="AlphaFoldDB" id="I3C8J8"/>
<proteinExistence type="inferred from homology"/>
<dbReference type="eggNOG" id="COG3344">
    <property type="taxonomic scope" value="Bacteria"/>
</dbReference>
<dbReference type="Pfam" id="PF00078">
    <property type="entry name" value="RVT_1"/>
    <property type="match status" value="1"/>
</dbReference>
<evidence type="ECO:0000313" key="4">
    <source>
        <dbReference type="Proteomes" id="UP000004690"/>
    </source>
</evidence>
<keyword evidence="3" id="KW-0695">RNA-directed DNA polymerase</keyword>
<dbReference type="OrthoDB" id="9780724at2"/>
<feature type="domain" description="Reverse transcriptase" evidence="2">
    <location>
        <begin position="93"/>
        <end position="328"/>
    </location>
</feature>
<dbReference type="SUPFAM" id="SSF56672">
    <property type="entry name" value="DNA/RNA polymerases"/>
    <property type="match status" value="1"/>
</dbReference>
<dbReference type="InterPro" id="IPR030931">
    <property type="entry name" value="Group_II_RT_mat"/>
</dbReference>
<dbReference type="NCBIfam" id="TIGR04416">
    <property type="entry name" value="group_II_RT_mat"/>
    <property type="match status" value="1"/>
</dbReference>
<dbReference type="Proteomes" id="UP000004690">
    <property type="component" value="Unassembled WGS sequence"/>
</dbReference>
<name>I3C8J8_9FLAO</name>
<dbReference type="InterPro" id="IPR043502">
    <property type="entry name" value="DNA/RNA_pol_sf"/>
</dbReference>
<dbReference type="HOGENOM" id="CLU_013584_2_0_10"/>
<sequence>MKNRTTYIDESLLVSPSGEPDERVRVFQRKLYIRAKQEAGFKAYSLWDKVCTDYVLITAYRRVKSGKPQGTGVDSVSFDDIESNGLHQYLSEIQSELRTKTYVCLPVRRVRIPKEKKGAYRVLGIPTIKDRIVQMAVKMVLEPLWEADFIPHSYGFRPKRGAKEAVKQIKKNLYEGHQFIYDADLSNYFDTIPHTKLFKMLKERLSDKSILAVIHQWLTAPVQLTNGKLIKSTSGTPQGGVISPLLSNIYLHAFDRIVNNPKGKFARSNIRIVRYADDFVLMSTQRYSQDMRRYIGLIMYRMGLKLNREKTTILHINKSSLCFLGFEFRVIRSKFDWNQKNYTNIRPSQKSRSKLFTQIRELLSKRRHWKIEHIIYKLNELLIGWLNYFSISKITHIWETIKVIIPHLDYKLYKWLKSKGRKAHKLLRQQPYRNFVKYKNLLDIEKYARLKTLAKAQ</sequence>
<evidence type="ECO:0000256" key="1">
    <source>
        <dbReference type="ARBA" id="ARBA00034120"/>
    </source>
</evidence>
<dbReference type="PANTHER" id="PTHR34047">
    <property type="entry name" value="NUCLEAR INTRON MATURASE 1, MITOCHONDRIAL-RELATED"/>
    <property type="match status" value="1"/>
</dbReference>
<keyword evidence="3" id="KW-0808">Transferase</keyword>
<dbReference type="STRING" id="926559.JoomaDRAFT_2985"/>
<dbReference type="Pfam" id="PF08388">
    <property type="entry name" value="GIIM"/>
    <property type="match status" value="1"/>
</dbReference>
<evidence type="ECO:0000259" key="2">
    <source>
        <dbReference type="PROSITE" id="PS50878"/>
    </source>
</evidence>
<dbReference type="CDD" id="cd01651">
    <property type="entry name" value="RT_G2_intron"/>
    <property type="match status" value="1"/>
</dbReference>
<accession>I3C8J8</accession>
<organism evidence="3 4">
    <name type="scientific">Galbibacter orientalis DSM 19592</name>
    <dbReference type="NCBI Taxonomy" id="926559"/>
    <lineage>
        <taxon>Bacteria</taxon>
        <taxon>Pseudomonadati</taxon>
        <taxon>Bacteroidota</taxon>
        <taxon>Flavobacteriia</taxon>
        <taxon>Flavobacteriales</taxon>
        <taxon>Flavobacteriaceae</taxon>
        <taxon>Galbibacter</taxon>
    </lineage>
</organism>
<dbReference type="InterPro" id="IPR013597">
    <property type="entry name" value="Mat_intron_G2"/>
</dbReference>
<dbReference type="PROSITE" id="PS50878">
    <property type="entry name" value="RT_POL"/>
    <property type="match status" value="1"/>
</dbReference>
<evidence type="ECO:0000313" key="3">
    <source>
        <dbReference type="EMBL" id="EIJ39941.1"/>
    </source>
</evidence>
<dbReference type="RefSeq" id="WP_008613824.1">
    <property type="nucleotide sequence ID" value="NZ_JH651379.1"/>
</dbReference>
<protein>
    <submittedName>
        <fullName evidence="3">Retron-type reverse transcriptase</fullName>
    </submittedName>
</protein>
<dbReference type="PANTHER" id="PTHR34047:SF8">
    <property type="entry name" value="PROTEIN YKFC"/>
    <property type="match status" value="1"/>
</dbReference>
<dbReference type="InterPro" id="IPR000477">
    <property type="entry name" value="RT_dom"/>
</dbReference>
<keyword evidence="3" id="KW-0548">Nucleotidyltransferase</keyword>
<reference evidence="3 4" key="1">
    <citation type="submission" date="2012-02" db="EMBL/GenBank/DDBJ databases">
        <title>Improved High-Quality Draft genome of Joostella marina DSM 19592.</title>
        <authorList>
            <consortium name="US DOE Joint Genome Institute (JGI-PGF)"/>
            <person name="Lucas S."/>
            <person name="Copeland A."/>
            <person name="Lapidus A."/>
            <person name="Bruce D."/>
            <person name="Goodwin L."/>
            <person name="Pitluck S."/>
            <person name="Peters L."/>
            <person name="Chertkov O."/>
            <person name="Ovchinnikova G."/>
            <person name="Kyrpides N."/>
            <person name="Mavromatis K."/>
            <person name="Detter J.C."/>
            <person name="Han C."/>
            <person name="Land M."/>
            <person name="Hauser L."/>
            <person name="Markowitz V."/>
            <person name="Cheng J.-F."/>
            <person name="Hugenholtz P."/>
            <person name="Woyke T."/>
            <person name="Wu D."/>
            <person name="Tindall B."/>
            <person name="Brambilla E."/>
            <person name="Klenk H.-P."/>
            <person name="Eisen J.A."/>
        </authorList>
    </citation>
    <scope>NUCLEOTIDE SEQUENCE [LARGE SCALE GENOMIC DNA]</scope>
    <source>
        <strain evidence="3 4">DSM 19592</strain>
    </source>
</reference>
<dbReference type="EMBL" id="JH651379">
    <property type="protein sequence ID" value="EIJ39941.1"/>
    <property type="molecule type" value="Genomic_DNA"/>
</dbReference>
<dbReference type="GO" id="GO:0003964">
    <property type="term" value="F:RNA-directed DNA polymerase activity"/>
    <property type="evidence" value="ECO:0007669"/>
    <property type="project" value="UniProtKB-KW"/>
</dbReference>
<dbReference type="InterPro" id="IPR051083">
    <property type="entry name" value="GrpII_Intron_Splice-Mob/Def"/>
</dbReference>
<comment type="similarity">
    <text evidence="1">Belongs to the bacterial reverse transcriptase family.</text>
</comment>
<gene>
    <name evidence="3" type="ORF">JoomaDRAFT_2985</name>
</gene>
<keyword evidence="4" id="KW-1185">Reference proteome</keyword>